<dbReference type="EMBL" id="WJQU01000001">
    <property type="protein sequence ID" value="KAJ6646832.1"/>
    <property type="molecule type" value="Genomic_DNA"/>
</dbReference>
<proteinExistence type="predicted"/>
<accession>A0A9Q0NAT1</accession>
<sequence length="80" mass="9124">KNVMHCVGIFIMLVRSKSLKFHLHHSDEPVVELVQAVEDMVDHPLDYWSQRNVMAVVHIVGGTDKVDIDGTVEMDDFHIV</sequence>
<dbReference type="AlphaFoldDB" id="A0A9Q0NAT1"/>
<reference evidence="1" key="1">
    <citation type="submission" date="2022-07" db="EMBL/GenBank/DDBJ databases">
        <authorList>
            <person name="Trinca V."/>
            <person name="Uliana J.V.C."/>
            <person name="Torres T.T."/>
            <person name="Ward R.J."/>
            <person name="Monesi N."/>
        </authorList>
    </citation>
    <scope>NUCLEOTIDE SEQUENCE</scope>
    <source>
        <strain evidence="1">HSMRA1968</strain>
        <tissue evidence="1">Whole embryos</tissue>
    </source>
</reference>
<name>A0A9Q0NAT1_9DIPT</name>
<protein>
    <submittedName>
        <fullName evidence="1">Uncharacterized protein</fullName>
    </submittedName>
</protein>
<gene>
    <name evidence="1" type="ORF">Bhyg_02046</name>
</gene>
<evidence type="ECO:0000313" key="2">
    <source>
        <dbReference type="Proteomes" id="UP001151699"/>
    </source>
</evidence>
<keyword evidence="2" id="KW-1185">Reference proteome</keyword>
<evidence type="ECO:0000313" key="1">
    <source>
        <dbReference type="EMBL" id="KAJ6646832.1"/>
    </source>
</evidence>
<feature type="non-terminal residue" evidence="1">
    <location>
        <position position="1"/>
    </location>
</feature>
<feature type="non-terminal residue" evidence="1">
    <location>
        <position position="80"/>
    </location>
</feature>
<organism evidence="1 2">
    <name type="scientific">Pseudolycoriella hygida</name>
    <dbReference type="NCBI Taxonomy" id="35572"/>
    <lineage>
        <taxon>Eukaryota</taxon>
        <taxon>Metazoa</taxon>
        <taxon>Ecdysozoa</taxon>
        <taxon>Arthropoda</taxon>
        <taxon>Hexapoda</taxon>
        <taxon>Insecta</taxon>
        <taxon>Pterygota</taxon>
        <taxon>Neoptera</taxon>
        <taxon>Endopterygota</taxon>
        <taxon>Diptera</taxon>
        <taxon>Nematocera</taxon>
        <taxon>Sciaroidea</taxon>
        <taxon>Sciaridae</taxon>
        <taxon>Pseudolycoriella</taxon>
    </lineage>
</organism>
<dbReference type="Proteomes" id="UP001151699">
    <property type="component" value="Chromosome A"/>
</dbReference>
<comment type="caution">
    <text evidence="1">The sequence shown here is derived from an EMBL/GenBank/DDBJ whole genome shotgun (WGS) entry which is preliminary data.</text>
</comment>